<dbReference type="EMBL" id="VTOY01000008">
    <property type="protein sequence ID" value="TYZ21724.1"/>
    <property type="molecule type" value="Genomic_DNA"/>
</dbReference>
<keyword evidence="1" id="KW-0472">Membrane</keyword>
<dbReference type="AlphaFoldDB" id="A0A5D6W4E7"/>
<dbReference type="SMART" id="SM00240">
    <property type="entry name" value="FHA"/>
    <property type="match status" value="1"/>
</dbReference>
<sequence>MAVILKGVRVVLEYGMLLWLLWFALKLTKRMFREVRKESIRQRRPETSQNEAVISVVDASEENLAGRRFAFSEQISIGRGEDNDIMIPEGFVSHHHAVIYQHGSQYVIEDLGSVNHTYVNDQVLQGRAYIKSGDIVRIGMVALRFER</sequence>
<proteinExistence type="predicted"/>
<dbReference type="InterPro" id="IPR000253">
    <property type="entry name" value="FHA_dom"/>
</dbReference>
<comment type="caution">
    <text evidence="3">The sequence shown here is derived from an EMBL/GenBank/DDBJ whole genome shotgun (WGS) entry which is preliminary data.</text>
</comment>
<dbReference type="PROSITE" id="PS50006">
    <property type="entry name" value="FHA_DOMAIN"/>
    <property type="match status" value="1"/>
</dbReference>
<feature type="transmembrane region" description="Helical" evidence="1">
    <location>
        <begin position="6"/>
        <end position="25"/>
    </location>
</feature>
<dbReference type="InterPro" id="IPR050923">
    <property type="entry name" value="Cell_Proc_Reg/RNA_Proc"/>
</dbReference>
<dbReference type="Pfam" id="PF00498">
    <property type="entry name" value="FHA"/>
    <property type="match status" value="1"/>
</dbReference>
<dbReference type="Gene3D" id="2.60.200.20">
    <property type="match status" value="1"/>
</dbReference>
<keyword evidence="1" id="KW-1133">Transmembrane helix</keyword>
<evidence type="ECO:0000259" key="2">
    <source>
        <dbReference type="PROSITE" id="PS50006"/>
    </source>
</evidence>
<organism evidence="3 4">
    <name type="scientific">Selenomonas ruminis</name>
    <dbReference type="NCBI Taxonomy" id="2593411"/>
    <lineage>
        <taxon>Bacteria</taxon>
        <taxon>Bacillati</taxon>
        <taxon>Bacillota</taxon>
        <taxon>Negativicutes</taxon>
        <taxon>Selenomonadales</taxon>
        <taxon>Selenomonadaceae</taxon>
        <taxon>Selenomonas</taxon>
    </lineage>
</organism>
<evidence type="ECO:0000313" key="3">
    <source>
        <dbReference type="EMBL" id="TYZ21724.1"/>
    </source>
</evidence>
<name>A0A5D6W4E7_9FIRM</name>
<evidence type="ECO:0000256" key="1">
    <source>
        <dbReference type="SAM" id="Phobius"/>
    </source>
</evidence>
<dbReference type="Proteomes" id="UP000323646">
    <property type="component" value="Unassembled WGS sequence"/>
</dbReference>
<feature type="domain" description="FHA" evidence="2">
    <location>
        <begin position="75"/>
        <end position="124"/>
    </location>
</feature>
<dbReference type="OrthoDB" id="9816434at2"/>
<dbReference type="SUPFAM" id="SSF49879">
    <property type="entry name" value="SMAD/FHA domain"/>
    <property type="match status" value="1"/>
</dbReference>
<keyword evidence="4" id="KW-1185">Reference proteome</keyword>
<protein>
    <submittedName>
        <fullName evidence="3">FHA domain-containing protein</fullName>
    </submittedName>
</protein>
<dbReference type="PANTHER" id="PTHR23308">
    <property type="entry name" value="NUCLEAR INHIBITOR OF PROTEIN PHOSPHATASE-1"/>
    <property type="match status" value="1"/>
</dbReference>
<keyword evidence="1" id="KW-0812">Transmembrane</keyword>
<dbReference type="InterPro" id="IPR008984">
    <property type="entry name" value="SMAD_FHA_dom_sf"/>
</dbReference>
<reference evidence="3 4" key="1">
    <citation type="submission" date="2019-08" db="EMBL/GenBank/DDBJ databases">
        <title>Selenomonas sp. mPRGC5 and Selenomonas sp. mPRGC8 isolated from ruminal fluid of dairy goat (Capra hircus).</title>
        <authorList>
            <person name="Poothong S."/>
            <person name="Nuengjamnong C."/>
            <person name="Tanasupawat S."/>
        </authorList>
    </citation>
    <scope>NUCLEOTIDE SEQUENCE [LARGE SCALE GENOMIC DNA]</scope>
    <source>
        <strain evidence="4">mPRGC5</strain>
    </source>
</reference>
<dbReference type="CDD" id="cd00060">
    <property type="entry name" value="FHA"/>
    <property type="match status" value="1"/>
</dbReference>
<gene>
    <name evidence="3" type="ORF">FZ040_09850</name>
</gene>
<accession>A0A5D6W4E7</accession>
<evidence type="ECO:0000313" key="4">
    <source>
        <dbReference type="Proteomes" id="UP000323646"/>
    </source>
</evidence>